<dbReference type="GO" id="GO:0030552">
    <property type="term" value="F:cAMP binding"/>
    <property type="evidence" value="ECO:0007669"/>
    <property type="project" value="UniProtKB-KW"/>
</dbReference>
<evidence type="ECO:0000256" key="9">
    <source>
        <dbReference type="ARBA" id="ARBA00025979"/>
    </source>
</evidence>
<feature type="compositionally biased region" description="Basic and acidic residues" evidence="10">
    <location>
        <begin position="543"/>
        <end position="558"/>
    </location>
</feature>
<dbReference type="Proteomes" id="UP001337655">
    <property type="component" value="Unassembled WGS sequence"/>
</dbReference>
<feature type="region of interest" description="Disordered" evidence="10">
    <location>
        <begin position="362"/>
        <end position="418"/>
    </location>
</feature>
<dbReference type="GO" id="GO:0005829">
    <property type="term" value="C:cytosol"/>
    <property type="evidence" value="ECO:0007669"/>
    <property type="project" value="TreeGrafter"/>
</dbReference>
<feature type="domain" description="Zn(2)-C6 fungal-type" evidence="12">
    <location>
        <begin position="23"/>
        <end position="53"/>
    </location>
</feature>
<dbReference type="CDD" id="cd00038">
    <property type="entry name" value="CAP_ED"/>
    <property type="match status" value="2"/>
</dbReference>
<dbReference type="PROSITE" id="PS00889">
    <property type="entry name" value="CNMP_BINDING_2"/>
    <property type="match status" value="1"/>
</dbReference>
<feature type="region of interest" description="Disordered" evidence="10">
    <location>
        <begin position="821"/>
        <end position="851"/>
    </location>
</feature>
<proteinExistence type="inferred from homology"/>
<feature type="compositionally biased region" description="Low complexity" evidence="10">
    <location>
        <begin position="962"/>
        <end position="973"/>
    </location>
</feature>
<feature type="region of interest" description="Disordered" evidence="10">
    <location>
        <begin position="448"/>
        <end position="503"/>
    </location>
</feature>
<dbReference type="PRINTS" id="PR00103">
    <property type="entry name" value="CAMPKINASE"/>
</dbReference>
<dbReference type="Gene3D" id="2.60.120.10">
    <property type="entry name" value="Jelly Rolls"/>
    <property type="match status" value="2"/>
</dbReference>
<comment type="caution">
    <text evidence="13">The sequence shown here is derived from an EMBL/GenBank/DDBJ whole genome shotgun (WGS) entry which is preliminary data.</text>
</comment>
<evidence type="ECO:0000256" key="5">
    <source>
        <dbReference type="ARBA" id="ARBA00022737"/>
    </source>
</evidence>
<dbReference type="GeneID" id="89930781"/>
<feature type="compositionally biased region" description="Low complexity" evidence="10">
    <location>
        <begin position="918"/>
        <end position="929"/>
    </location>
</feature>
<dbReference type="GO" id="GO:0000981">
    <property type="term" value="F:DNA-binding transcription factor activity, RNA polymerase II-specific"/>
    <property type="evidence" value="ECO:0007669"/>
    <property type="project" value="InterPro"/>
</dbReference>
<organism evidence="13 14">
    <name type="scientific">Saxophila tyrrhenica</name>
    <dbReference type="NCBI Taxonomy" id="1690608"/>
    <lineage>
        <taxon>Eukaryota</taxon>
        <taxon>Fungi</taxon>
        <taxon>Dikarya</taxon>
        <taxon>Ascomycota</taxon>
        <taxon>Pezizomycotina</taxon>
        <taxon>Dothideomycetes</taxon>
        <taxon>Dothideomycetidae</taxon>
        <taxon>Mycosphaerellales</taxon>
        <taxon>Extremaceae</taxon>
        <taxon>Saxophila</taxon>
    </lineage>
</organism>
<dbReference type="FunFam" id="2.60.120.10:FF:000039">
    <property type="entry name" value="cAMP-dependent protein kinase regulatory subunit"/>
    <property type="match status" value="1"/>
</dbReference>
<protein>
    <recommendedName>
        <fullName evidence="2">cAMP-dependent protein kinase regulatory subunit</fullName>
    </recommendedName>
</protein>
<dbReference type="SMART" id="SM00100">
    <property type="entry name" value="cNMP"/>
    <property type="match status" value="2"/>
</dbReference>
<dbReference type="PROSITE" id="PS50048">
    <property type="entry name" value="ZN2_CY6_FUNGAL_2"/>
    <property type="match status" value="1"/>
</dbReference>
<dbReference type="GO" id="GO:0004862">
    <property type="term" value="F:cAMP-dependent protein kinase inhibitor activity"/>
    <property type="evidence" value="ECO:0007669"/>
    <property type="project" value="TreeGrafter"/>
</dbReference>
<dbReference type="PROSITE" id="PS50042">
    <property type="entry name" value="CNMP_BINDING_3"/>
    <property type="match status" value="2"/>
</dbReference>
<keyword evidence="6" id="KW-0547">Nucleotide-binding</keyword>
<keyword evidence="8" id="KW-0539">Nucleus</keyword>
<feature type="domain" description="Cyclic nucleotide-binding" evidence="11">
    <location>
        <begin position="1192"/>
        <end position="1301"/>
    </location>
</feature>
<feature type="domain" description="Cyclic nucleotide-binding" evidence="11">
    <location>
        <begin position="1061"/>
        <end position="1189"/>
    </location>
</feature>
<keyword evidence="3" id="KW-0597">Phosphoprotein</keyword>
<feature type="compositionally biased region" description="Low complexity" evidence="10">
    <location>
        <begin position="749"/>
        <end position="767"/>
    </location>
</feature>
<feature type="compositionally biased region" description="Polar residues" evidence="10">
    <location>
        <begin position="1009"/>
        <end position="1034"/>
    </location>
</feature>
<keyword evidence="4" id="KW-0116">cAMP-binding</keyword>
<dbReference type="Pfam" id="PF00027">
    <property type="entry name" value="cNMP_binding"/>
    <property type="match status" value="2"/>
</dbReference>
<dbReference type="InterPro" id="IPR036864">
    <property type="entry name" value="Zn2-C6_fun-type_DNA-bd_sf"/>
</dbReference>
<sequence length="1309" mass="145208">MREWGKDVSCPSRDSAVPNTRGDCSKCFTRKYQCNKKKPKCCNCQHDGLACEYDLPSPADPLPVISEDAERDVKPEPPPGAVPLSSKSCMACATANRVCSNGLPACERCLRHSISCDYGTPLAPSTAPSSRRREGVSDLEWIWHDTCCIDKSSSAELNEAINSMFRYYADSYACLAFLQDVHPRQHAPSTLLLDFEKSSWFKRGWTLQELLAPKLVVFLNQSWEVFGHKAGSIESSVQMSSSKIQMPLNPWISRITGMPERILLDYYMMKDIPIEKRLDLMAGRTTTRREDKAYCLLGICDVFMPLIYGEGKRAFDRLEEVLNKESVQAGGARVSGLRDRLDSKTGIVIDLWNDLGADVLDLPPDPSVPNPWGQPRVDSRNGDDAQSPPAVDRPDTRYNHYNVPAPAPPPPQLVLEPPISLSSNRFSIGREDRYGGPPRRQREANAINDLLGGSSPPQGYPPNAFVQVSDNTYGPPSRPPVPLYGAPDYPSQNPPLSPDRPEDYRRAAPAYYSYGEYPYSSAQEYADRHRDVPPLDPFGYPIEPRRETGRRRSVEHAPRTYSRPQNRRSRSSTPPWSPPSSDFEPSIKPDAKPDPPQTKKGSRKGNKDTKQLHEMVDKLTMLNALLEAKLLIRENEAKAEEDTKKSQHSMPALERSHLSIPSWAAQARANTAHSDRFSMQRGEEDQSRYRWVLEPVPQQQPQAPEGSVPVSQFGGNNMQPSHVPRFSLQTPFGTQTSPSQSPYHAPKEFQSFAAPPPWSSSGPSFQFDGRGPAPPVYAPFRQASHLWSHLYLQSPNVRTPTNTTSKQSPSHSAGSAAHDCITRSCIPGDSETHFTPPSTTDDPMSSQSLPSNYLNERNALDREILKHQPQDYLQYAANFYQRRLEAQRKEFLLSAEHGQRHSSQPGSETFLSNPFGNTAASSQQQQAPGQTGGKMNPVSEEEEHDDFASPTASSFPPNVRDNSANSNMNTSGSSSGGGVFGNFGFSPSSGTRSNPPPSASSGAMDHPQSFPQNYNMNRRTSVSAESLAPTSSDDTNWKAPQYPKTAEQISRLRSAVSHNFLFSHLDDEQTATVLGALQERKMPSKDMRVITQGEEGDYFYVVESGQFDIYVSKTGHVEAGEGGMGSKVATNGPGTSFGELALMYNAPRAATVVSQEPSVLWQLDRVTFRRILMDSAFQRRRMYESFLEEVPLLSSLTPYERSKIADALETTKYPASTPIIREGDVGDKFYILESGEAEVTKRGESQPLKHYGKGDYFGELALLEDKPRFASVTSTTEVKVATLGKDGFQRLLGPVESIMRRDDPRKNDG</sequence>
<dbReference type="InterPro" id="IPR000595">
    <property type="entry name" value="cNMP-bd_dom"/>
</dbReference>
<dbReference type="FunFam" id="2.60.120.10:FF:000006">
    <property type="entry name" value="cAMP-dependent protein kinase type I-alpha regulatory subunit"/>
    <property type="match status" value="1"/>
</dbReference>
<evidence type="ECO:0000256" key="6">
    <source>
        <dbReference type="ARBA" id="ARBA00022741"/>
    </source>
</evidence>
<feature type="compositionally biased region" description="Polar residues" evidence="10">
    <location>
        <begin position="901"/>
        <end position="916"/>
    </location>
</feature>
<keyword evidence="7" id="KW-0114">cAMP</keyword>
<dbReference type="PANTHER" id="PTHR11635:SF152">
    <property type="entry name" value="CAMP-DEPENDENT PROTEIN KINASE TYPE I REGULATORY SUBUNIT-RELATED"/>
    <property type="match status" value="1"/>
</dbReference>
<name>A0AAV9NZH4_9PEZI</name>
<evidence type="ECO:0000256" key="3">
    <source>
        <dbReference type="ARBA" id="ARBA00022553"/>
    </source>
</evidence>
<dbReference type="InterPro" id="IPR050503">
    <property type="entry name" value="cAMP-dep_PK_reg_su-like"/>
</dbReference>
<dbReference type="PANTHER" id="PTHR11635">
    <property type="entry name" value="CAMP-DEPENDENT PROTEIN KINASE REGULATORY CHAIN"/>
    <property type="match status" value="1"/>
</dbReference>
<dbReference type="InterPro" id="IPR018490">
    <property type="entry name" value="cNMP-bd_dom_sf"/>
</dbReference>
<evidence type="ECO:0000259" key="11">
    <source>
        <dbReference type="PROSITE" id="PS50042"/>
    </source>
</evidence>
<feature type="region of interest" description="Disordered" evidence="10">
    <location>
        <begin position="896"/>
        <end position="1043"/>
    </location>
</feature>
<dbReference type="GO" id="GO:0008270">
    <property type="term" value="F:zinc ion binding"/>
    <property type="evidence" value="ECO:0007669"/>
    <property type="project" value="InterPro"/>
</dbReference>
<reference evidence="13 14" key="1">
    <citation type="submission" date="2023-08" db="EMBL/GenBank/DDBJ databases">
        <title>Black Yeasts Isolated from many extreme environments.</title>
        <authorList>
            <person name="Coleine C."/>
            <person name="Stajich J.E."/>
            <person name="Selbmann L."/>
        </authorList>
    </citation>
    <scope>NUCLEOTIDE SEQUENCE [LARGE SCALE GENOMIC DNA]</scope>
    <source>
        <strain evidence="13 14">CCFEE 5935</strain>
    </source>
</reference>
<evidence type="ECO:0000256" key="2">
    <source>
        <dbReference type="ARBA" id="ARBA00020355"/>
    </source>
</evidence>
<comment type="similarity">
    <text evidence="1">Belongs to the cAMP-dependent kinase regulatory chain family.</text>
</comment>
<dbReference type="CDD" id="cd00067">
    <property type="entry name" value="GAL4"/>
    <property type="match status" value="1"/>
</dbReference>
<feature type="compositionally biased region" description="Polar residues" evidence="10">
    <location>
        <begin position="732"/>
        <end position="742"/>
    </location>
</feature>
<dbReference type="GO" id="GO:0033554">
    <property type="term" value="P:cellular response to stress"/>
    <property type="evidence" value="ECO:0007669"/>
    <property type="project" value="UniProtKB-ARBA"/>
</dbReference>
<evidence type="ECO:0000313" key="13">
    <source>
        <dbReference type="EMBL" id="KAK5164786.1"/>
    </source>
</evidence>
<gene>
    <name evidence="13" type="ORF">LTR77_009450</name>
</gene>
<evidence type="ECO:0000256" key="8">
    <source>
        <dbReference type="ARBA" id="ARBA00023242"/>
    </source>
</evidence>
<dbReference type="InterPro" id="IPR014710">
    <property type="entry name" value="RmlC-like_jellyroll"/>
</dbReference>
<dbReference type="EMBL" id="JAVRRT010000018">
    <property type="protein sequence ID" value="KAK5164786.1"/>
    <property type="molecule type" value="Genomic_DNA"/>
</dbReference>
<dbReference type="CDD" id="cd12098">
    <property type="entry name" value="DD_R_ScPKA-like"/>
    <property type="match status" value="1"/>
</dbReference>
<comment type="subunit">
    <text evidence="9">Tetramer, composed of 2 regulatory (R) and 2 catalytic (C) subunits. In the presence of cAMP it dissociates into 2 active monomeric C subunits and an R dimer.</text>
</comment>
<keyword evidence="14" id="KW-1185">Reference proteome</keyword>
<evidence type="ECO:0000256" key="4">
    <source>
        <dbReference type="ARBA" id="ARBA00022566"/>
    </source>
</evidence>
<dbReference type="GO" id="GO:0005952">
    <property type="term" value="C:cAMP-dependent protein kinase complex"/>
    <property type="evidence" value="ECO:0007669"/>
    <property type="project" value="InterPro"/>
</dbReference>
<dbReference type="GO" id="GO:0034236">
    <property type="term" value="F:protein kinase A catalytic subunit binding"/>
    <property type="evidence" value="ECO:0007669"/>
    <property type="project" value="TreeGrafter"/>
</dbReference>
<evidence type="ECO:0000256" key="7">
    <source>
        <dbReference type="ARBA" id="ARBA00023149"/>
    </source>
</evidence>
<feature type="region of interest" description="Disordered" evidence="10">
    <location>
        <begin position="732"/>
        <end position="767"/>
    </location>
</feature>
<dbReference type="RefSeq" id="XP_064654982.1">
    <property type="nucleotide sequence ID" value="XM_064806677.1"/>
</dbReference>
<dbReference type="InterPro" id="IPR001138">
    <property type="entry name" value="Zn2Cys6_DnaBD"/>
</dbReference>
<evidence type="ECO:0000313" key="14">
    <source>
        <dbReference type="Proteomes" id="UP001337655"/>
    </source>
</evidence>
<evidence type="ECO:0000259" key="12">
    <source>
        <dbReference type="PROSITE" id="PS50048"/>
    </source>
</evidence>
<evidence type="ECO:0000256" key="1">
    <source>
        <dbReference type="ARBA" id="ARBA00005753"/>
    </source>
</evidence>
<dbReference type="PROSITE" id="PS00888">
    <property type="entry name" value="CNMP_BINDING_1"/>
    <property type="match status" value="2"/>
</dbReference>
<dbReference type="SUPFAM" id="SSF51206">
    <property type="entry name" value="cAMP-binding domain-like"/>
    <property type="match status" value="2"/>
</dbReference>
<keyword evidence="5" id="KW-0677">Repeat</keyword>
<feature type="compositionally biased region" description="Polar residues" evidence="10">
    <location>
        <begin position="833"/>
        <end position="851"/>
    </location>
</feature>
<dbReference type="GO" id="GO:0005634">
    <property type="term" value="C:nucleus"/>
    <property type="evidence" value="ECO:0007669"/>
    <property type="project" value="TreeGrafter"/>
</dbReference>
<feature type="region of interest" description="Disordered" evidence="10">
    <location>
        <begin position="529"/>
        <end position="610"/>
    </location>
</feature>
<dbReference type="SUPFAM" id="SSF57701">
    <property type="entry name" value="Zn2/Cys6 DNA-binding domain"/>
    <property type="match status" value="2"/>
</dbReference>
<dbReference type="InterPro" id="IPR018488">
    <property type="entry name" value="cNMP-bd_CS"/>
</dbReference>
<evidence type="ECO:0000256" key="10">
    <source>
        <dbReference type="SAM" id="MobiDB-lite"/>
    </source>
</evidence>
<accession>A0AAV9NZH4</accession>